<protein>
    <submittedName>
        <fullName evidence="2">ATP-dependent DNA helicase PIF1</fullName>
    </submittedName>
</protein>
<keyword evidence="2" id="KW-0067">ATP-binding</keyword>
<keyword evidence="2" id="KW-0547">Nucleotide-binding</keyword>
<gene>
    <name evidence="2" type="ORF">A2U01_0014721</name>
</gene>
<evidence type="ECO:0000313" key="2">
    <source>
        <dbReference type="EMBL" id="MCH93768.1"/>
    </source>
</evidence>
<dbReference type="AlphaFoldDB" id="A0A392N455"/>
<feature type="non-terminal residue" evidence="2">
    <location>
        <position position="189"/>
    </location>
</feature>
<accession>A0A392N455</accession>
<feature type="compositionally biased region" description="Low complexity" evidence="1">
    <location>
        <begin position="76"/>
        <end position="91"/>
    </location>
</feature>
<dbReference type="Proteomes" id="UP000265520">
    <property type="component" value="Unassembled WGS sequence"/>
</dbReference>
<organism evidence="2 3">
    <name type="scientific">Trifolium medium</name>
    <dbReference type="NCBI Taxonomy" id="97028"/>
    <lineage>
        <taxon>Eukaryota</taxon>
        <taxon>Viridiplantae</taxon>
        <taxon>Streptophyta</taxon>
        <taxon>Embryophyta</taxon>
        <taxon>Tracheophyta</taxon>
        <taxon>Spermatophyta</taxon>
        <taxon>Magnoliopsida</taxon>
        <taxon>eudicotyledons</taxon>
        <taxon>Gunneridae</taxon>
        <taxon>Pentapetalae</taxon>
        <taxon>rosids</taxon>
        <taxon>fabids</taxon>
        <taxon>Fabales</taxon>
        <taxon>Fabaceae</taxon>
        <taxon>Papilionoideae</taxon>
        <taxon>50 kb inversion clade</taxon>
        <taxon>NPAAA clade</taxon>
        <taxon>Hologalegina</taxon>
        <taxon>IRL clade</taxon>
        <taxon>Trifolieae</taxon>
        <taxon>Trifolium</taxon>
    </lineage>
</organism>
<proteinExistence type="predicted"/>
<dbReference type="GO" id="GO:0004386">
    <property type="term" value="F:helicase activity"/>
    <property type="evidence" value="ECO:0007669"/>
    <property type="project" value="UniProtKB-KW"/>
</dbReference>
<evidence type="ECO:0000256" key="1">
    <source>
        <dbReference type="SAM" id="MobiDB-lite"/>
    </source>
</evidence>
<keyword evidence="3" id="KW-1185">Reference proteome</keyword>
<feature type="region of interest" description="Disordered" evidence="1">
    <location>
        <begin position="76"/>
        <end position="107"/>
    </location>
</feature>
<keyword evidence="2" id="KW-0378">Hydrolase</keyword>
<evidence type="ECO:0000313" key="3">
    <source>
        <dbReference type="Proteomes" id="UP000265520"/>
    </source>
</evidence>
<sequence>MTENVIPMDINPKYNYTRKGEVLKRKGSRIPLSPLTEGSIFTPNKVPDLNQEIPSKRIRIPNPKYFSPVSCVINSSNQSSSHSSKAKQQGSNSAHSEVIDPTLESSTRHTSKRFPLLNKYIGVRRLDFDDETSGSSNVVNDIDVCKSTLYASSEMEGVINFGLPEFTCKWCSAELSYEERAEKSRHGPD</sequence>
<keyword evidence="2" id="KW-0347">Helicase</keyword>
<dbReference type="EMBL" id="LXQA010025736">
    <property type="protein sequence ID" value="MCH93768.1"/>
    <property type="molecule type" value="Genomic_DNA"/>
</dbReference>
<comment type="caution">
    <text evidence="2">The sequence shown here is derived from an EMBL/GenBank/DDBJ whole genome shotgun (WGS) entry which is preliminary data.</text>
</comment>
<reference evidence="2 3" key="1">
    <citation type="journal article" date="2018" name="Front. Plant Sci.">
        <title>Red Clover (Trifolium pratense) and Zigzag Clover (T. medium) - A Picture of Genomic Similarities and Differences.</title>
        <authorList>
            <person name="Dluhosova J."/>
            <person name="Istvanek J."/>
            <person name="Nedelnik J."/>
            <person name="Repkova J."/>
        </authorList>
    </citation>
    <scope>NUCLEOTIDE SEQUENCE [LARGE SCALE GENOMIC DNA]</scope>
    <source>
        <strain evidence="3">cv. 10/8</strain>
        <tissue evidence="2">Leaf</tissue>
    </source>
</reference>
<name>A0A392N455_9FABA</name>